<name>A0ABT5K8Z9_9BURK</name>
<keyword evidence="1" id="KW-1133">Transmembrane helix</keyword>
<accession>A0ABT5K8Z9</accession>
<dbReference type="RefSeq" id="WP_273598843.1">
    <property type="nucleotide sequence ID" value="NZ_JAQQXT010000001.1"/>
</dbReference>
<protein>
    <submittedName>
        <fullName evidence="4">PEP-CTERM sorting domain-containing protein</fullName>
    </submittedName>
</protein>
<evidence type="ECO:0000256" key="1">
    <source>
        <dbReference type="SAM" id="Phobius"/>
    </source>
</evidence>
<feature type="transmembrane region" description="Helical" evidence="1">
    <location>
        <begin position="203"/>
        <end position="220"/>
    </location>
</feature>
<sequence>MQRFTASALAAAAFAFTFTAPAAQAATFELPPGNAYGYYHMANNQPEYGNVWRGVAQSFTALDERTVFSLFYVAPSTGRIAVDLLLHAGEPGNLSPLVAATAWIEAGAANRRGLLDFDLGAAPLVPGARYTALFITKQGELPDVGSNAGLGVQMATTPAQPNPYSGGAFYLYGFMGSYDIADRGWPGGMDMAFRLTASAVPEPASTALLLAGLGLVAGIARRRNKQQ</sequence>
<dbReference type="Proteomes" id="UP001221189">
    <property type="component" value="Unassembled WGS sequence"/>
</dbReference>
<evidence type="ECO:0000256" key="2">
    <source>
        <dbReference type="SAM" id="SignalP"/>
    </source>
</evidence>
<keyword evidence="1" id="KW-0472">Membrane</keyword>
<evidence type="ECO:0000313" key="4">
    <source>
        <dbReference type="EMBL" id="MDC8770398.1"/>
    </source>
</evidence>
<feature type="chain" id="PRO_5046312084" evidence="2">
    <location>
        <begin position="26"/>
        <end position="227"/>
    </location>
</feature>
<reference evidence="4 5" key="1">
    <citation type="submission" date="2022-10" db="EMBL/GenBank/DDBJ databases">
        <title>Paucibacter sp. hw1 Genome sequencing.</title>
        <authorList>
            <person name="Park S."/>
        </authorList>
    </citation>
    <scope>NUCLEOTIDE SEQUENCE [LARGE SCALE GENOMIC DNA]</scope>
    <source>
        <strain evidence="5">hw1</strain>
    </source>
</reference>
<organism evidence="4 5">
    <name type="scientific">Roseateles albus</name>
    <dbReference type="NCBI Taxonomy" id="2987525"/>
    <lineage>
        <taxon>Bacteria</taxon>
        <taxon>Pseudomonadati</taxon>
        <taxon>Pseudomonadota</taxon>
        <taxon>Betaproteobacteria</taxon>
        <taxon>Burkholderiales</taxon>
        <taxon>Sphaerotilaceae</taxon>
        <taxon>Roseateles</taxon>
    </lineage>
</organism>
<keyword evidence="5" id="KW-1185">Reference proteome</keyword>
<dbReference type="Pfam" id="PF07589">
    <property type="entry name" value="PEP-CTERM"/>
    <property type="match status" value="1"/>
</dbReference>
<keyword evidence="1" id="KW-0812">Transmembrane</keyword>
<dbReference type="EMBL" id="JAQQXT010000001">
    <property type="protein sequence ID" value="MDC8770398.1"/>
    <property type="molecule type" value="Genomic_DNA"/>
</dbReference>
<keyword evidence="2" id="KW-0732">Signal</keyword>
<feature type="domain" description="Ice-binding protein C-terminal" evidence="3">
    <location>
        <begin position="199"/>
        <end position="223"/>
    </location>
</feature>
<gene>
    <name evidence="4" type="ORF">PRZ03_02355</name>
</gene>
<evidence type="ECO:0000313" key="5">
    <source>
        <dbReference type="Proteomes" id="UP001221189"/>
    </source>
</evidence>
<comment type="caution">
    <text evidence="4">The sequence shown here is derived from an EMBL/GenBank/DDBJ whole genome shotgun (WGS) entry which is preliminary data.</text>
</comment>
<dbReference type="NCBIfam" id="TIGR02595">
    <property type="entry name" value="PEP_CTERM"/>
    <property type="match status" value="1"/>
</dbReference>
<feature type="signal peptide" evidence="2">
    <location>
        <begin position="1"/>
        <end position="25"/>
    </location>
</feature>
<dbReference type="InterPro" id="IPR013424">
    <property type="entry name" value="Ice-binding_C"/>
</dbReference>
<evidence type="ECO:0000259" key="3">
    <source>
        <dbReference type="Pfam" id="PF07589"/>
    </source>
</evidence>
<proteinExistence type="predicted"/>